<gene>
    <name evidence="1" type="ORF">C8D92_101298</name>
</gene>
<comment type="caution">
    <text evidence="1">The sequence shown here is derived from an EMBL/GenBank/DDBJ whole genome shotgun (WGS) entry which is preliminary data.</text>
</comment>
<dbReference type="GO" id="GO:0005829">
    <property type="term" value="C:cytosol"/>
    <property type="evidence" value="ECO:0007669"/>
    <property type="project" value="TreeGrafter"/>
</dbReference>
<dbReference type="EMBL" id="QEKQ01000001">
    <property type="protein sequence ID" value="PVY79092.1"/>
    <property type="molecule type" value="Genomic_DNA"/>
</dbReference>
<dbReference type="GO" id="GO:0003676">
    <property type="term" value="F:nucleic acid binding"/>
    <property type="evidence" value="ECO:0007669"/>
    <property type="project" value="InterPro"/>
</dbReference>
<dbReference type="Proteomes" id="UP000245887">
    <property type="component" value="Unassembled WGS sequence"/>
</dbReference>
<sequence length="84" mass="9632">MFCKGDYLADPHSPWQRAVNENTNGLLRQYMPKGTDLSMLSQEELDAIAFQLNSRPRKRLDFQTPLEVLMDLLNRSQDAPTGVH</sequence>
<dbReference type="PANTHER" id="PTHR10948:SF23">
    <property type="entry name" value="TRANSPOSASE INSI FOR INSERTION SEQUENCE ELEMENT IS30A-RELATED"/>
    <property type="match status" value="1"/>
</dbReference>
<dbReference type="InterPro" id="IPR053392">
    <property type="entry name" value="Transposase_IS30-like"/>
</dbReference>
<evidence type="ECO:0008006" key="3">
    <source>
        <dbReference type="Google" id="ProtNLM"/>
    </source>
</evidence>
<evidence type="ECO:0000313" key="2">
    <source>
        <dbReference type="Proteomes" id="UP000245887"/>
    </source>
</evidence>
<organism evidence="1 2">
    <name type="scientific">Tamilnaduibacter salinus</name>
    <dbReference type="NCBI Taxonomy" id="1484056"/>
    <lineage>
        <taxon>Bacteria</taxon>
        <taxon>Pseudomonadati</taxon>
        <taxon>Pseudomonadota</taxon>
        <taxon>Gammaproteobacteria</taxon>
        <taxon>Pseudomonadales</taxon>
        <taxon>Marinobacteraceae</taxon>
        <taxon>Tamilnaduibacter</taxon>
    </lineage>
</organism>
<dbReference type="GO" id="GO:0032196">
    <property type="term" value="P:transposition"/>
    <property type="evidence" value="ECO:0007669"/>
    <property type="project" value="TreeGrafter"/>
</dbReference>
<dbReference type="SUPFAM" id="SSF53098">
    <property type="entry name" value="Ribonuclease H-like"/>
    <property type="match status" value="1"/>
</dbReference>
<dbReference type="InterPro" id="IPR036397">
    <property type="entry name" value="RNaseH_sf"/>
</dbReference>
<dbReference type="Gene3D" id="3.30.420.10">
    <property type="entry name" value="Ribonuclease H-like superfamily/Ribonuclease H"/>
    <property type="match status" value="1"/>
</dbReference>
<dbReference type="GO" id="GO:0004803">
    <property type="term" value="F:transposase activity"/>
    <property type="evidence" value="ECO:0007669"/>
    <property type="project" value="TreeGrafter"/>
</dbReference>
<accession>A0A2U1D131</accession>
<proteinExistence type="predicted"/>
<dbReference type="InterPro" id="IPR051917">
    <property type="entry name" value="Transposase-Integrase"/>
</dbReference>
<evidence type="ECO:0000313" key="1">
    <source>
        <dbReference type="EMBL" id="PVY79092.1"/>
    </source>
</evidence>
<name>A0A2U1D131_9GAMM</name>
<dbReference type="PANTHER" id="PTHR10948">
    <property type="entry name" value="TRANSPOSASE"/>
    <property type="match status" value="1"/>
</dbReference>
<reference evidence="1 2" key="1">
    <citation type="submission" date="2018-04" db="EMBL/GenBank/DDBJ databases">
        <title>Genomic Encyclopedia of Type Strains, Phase IV (KMG-IV): sequencing the most valuable type-strain genomes for metagenomic binning, comparative biology and taxonomic classification.</title>
        <authorList>
            <person name="Goeker M."/>
        </authorList>
    </citation>
    <scope>NUCLEOTIDE SEQUENCE [LARGE SCALE GENOMIC DNA]</scope>
    <source>
        <strain evidence="1 2">DSM 28688</strain>
    </source>
</reference>
<dbReference type="AlphaFoldDB" id="A0A2U1D131"/>
<dbReference type="InterPro" id="IPR012337">
    <property type="entry name" value="RNaseH-like_sf"/>
</dbReference>
<dbReference type="NCBIfam" id="NF033563">
    <property type="entry name" value="transpos_IS30"/>
    <property type="match status" value="1"/>
</dbReference>
<protein>
    <recommendedName>
        <fullName evidence="3">Integrase catalytic domain-containing protein</fullName>
    </recommendedName>
</protein>